<dbReference type="InterPro" id="IPR058913">
    <property type="entry name" value="Integrase_dom_put"/>
</dbReference>
<organism evidence="2 3">
    <name type="scientific">Desmophyllum pertusum</name>
    <dbReference type="NCBI Taxonomy" id="174260"/>
    <lineage>
        <taxon>Eukaryota</taxon>
        <taxon>Metazoa</taxon>
        <taxon>Cnidaria</taxon>
        <taxon>Anthozoa</taxon>
        <taxon>Hexacorallia</taxon>
        <taxon>Scleractinia</taxon>
        <taxon>Caryophylliina</taxon>
        <taxon>Caryophylliidae</taxon>
        <taxon>Desmophyllum</taxon>
    </lineage>
</organism>
<accession>A0A9X0CKF3</accession>
<dbReference type="Pfam" id="PF24764">
    <property type="entry name" value="rva_4"/>
    <property type="match status" value="1"/>
</dbReference>
<dbReference type="PANTHER" id="PTHR46791">
    <property type="entry name" value="EXPRESSED PROTEIN"/>
    <property type="match status" value="1"/>
</dbReference>
<dbReference type="PROSITE" id="PS50994">
    <property type="entry name" value="INTEGRASE"/>
    <property type="match status" value="1"/>
</dbReference>
<protein>
    <recommendedName>
        <fullName evidence="1">Integrase catalytic domain-containing protein</fullName>
    </recommendedName>
</protein>
<dbReference type="Gene3D" id="3.30.420.10">
    <property type="entry name" value="Ribonuclease H-like superfamily/Ribonuclease H"/>
    <property type="match status" value="1"/>
</dbReference>
<dbReference type="AlphaFoldDB" id="A0A9X0CKF3"/>
<dbReference type="OrthoDB" id="5980098at2759"/>
<dbReference type="InterPro" id="IPR012337">
    <property type="entry name" value="RNaseH-like_sf"/>
</dbReference>
<feature type="domain" description="Integrase catalytic" evidence="1">
    <location>
        <begin position="78"/>
        <end position="259"/>
    </location>
</feature>
<name>A0A9X0CKF3_9CNID</name>
<gene>
    <name evidence="2" type="ORF">OS493_031591</name>
</gene>
<reference evidence="2" key="1">
    <citation type="submission" date="2023-01" db="EMBL/GenBank/DDBJ databases">
        <title>Genome assembly of the deep-sea coral Lophelia pertusa.</title>
        <authorList>
            <person name="Herrera S."/>
            <person name="Cordes E."/>
        </authorList>
    </citation>
    <scope>NUCLEOTIDE SEQUENCE</scope>
    <source>
        <strain evidence="2">USNM1676648</strain>
        <tissue evidence="2">Polyp</tissue>
    </source>
</reference>
<dbReference type="InterPro" id="IPR036397">
    <property type="entry name" value="RNaseH_sf"/>
</dbReference>
<dbReference type="GO" id="GO:0003676">
    <property type="term" value="F:nucleic acid binding"/>
    <property type="evidence" value="ECO:0007669"/>
    <property type="project" value="InterPro"/>
</dbReference>
<dbReference type="InterPro" id="IPR001584">
    <property type="entry name" value="Integrase_cat-core"/>
</dbReference>
<proteinExistence type="predicted"/>
<comment type="caution">
    <text evidence="2">The sequence shown here is derived from an EMBL/GenBank/DDBJ whole genome shotgun (WGS) entry which is preliminary data.</text>
</comment>
<sequence length="331" mass="37803">MIEDENASWNQISDANLEQLVQEIQELTPNIGQARLLGALRSRGLNIQRWRVRNCLRTIDPVGTALRWRSAIYRRKYSVPTPNALWHIDGNHKLIRWRIVTHVCVDGYSRLIIYVHCCNNNKADTVLEQFVSGVDTYGLPSRVRSDHGMENFKVAQFMLEQRGVGRGSIITGSSVHNCRVERTHRDVYSGVLCFFARTFAHLEDNGVLDPLNELHLFALHYTYIPRINKCLQEFKNQWEHHPLSSEGNHSPLQLYTSGMLENQQSGYAGVASVFDADIPHDYGFDPSGPLPVEEEDYQIEDLANRCNPLQEDDKSGENTYLDCLSILCSMI</sequence>
<dbReference type="SUPFAM" id="SSF53098">
    <property type="entry name" value="Ribonuclease H-like"/>
    <property type="match status" value="1"/>
</dbReference>
<dbReference type="Proteomes" id="UP001163046">
    <property type="component" value="Unassembled WGS sequence"/>
</dbReference>
<evidence type="ECO:0000259" key="1">
    <source>
        <dbReference type="PROSITE" id="PS50994"/>
    </source>
</evidence>
<dbReference type="EMBL" id="MU827338">
    <property type="protein sequence ID" value="KAJ7353884.1"/>
    <property type="molecule type" value="Genomic_DNA"/>
</dbReference>
<dbReference type="GO" id="GO:0015074">
    <property type="term" value="P:DNA integration"/>
    <property type="evidence" value="ECO:0007669"/>
    <property type="project" value="InterPro"/>
</dbReference>
<dbReference type="PANTHER" id="PTHR46791:SF4">
    <property type="match status" value="1"/>
</dbReference>
<evidence type="ECO:0000313" key="2">
    <source>
        <dbReference type="EMBL" id="KAJ7353884.1"/>
    </source>
</evidence>
<evidence type="ECO:0000313" key="3">
    <source>
        <dbReference type="Proteomes" id="UP001163046"/>
    </source>
</evidence>
<keyword evidence="3" id="KW-1185">Reference proteome</keyword>